<gene>
    <name evidence="1" type="ORF">E2C01_034697</name>
</gene>
<accession>A0A5B7F7P8</accession>
<evidence type="ECO:0000313" key="1">
    <source>
        <dbReference type="EMBL" id="MPC41113.1"/>
    </source>
</evidence>
<sequence>MDELATALGGRVARQAAANSTQLSYQQSQPTFRGVRIITYTYPSPHIKVSHDKRGTGGDLEGMVVGGKMPHRTEEEEGGMRWLVRGRVYLGCDDALPVFTFKLGQTAWVWVCVRTCVGVRSCACVRLVCLPAGRRSCLPPSLSACLSACR</sequence>
<dbReference type="Proteomes" id="UP000324222">
    <property type="component" value="Unassembled WGS sequence"/>
</dbReference>
<comment type="caution">
    <text evidence="1">The sequence shown here is derived from an EMBL/GenBank/DDBJ whole genome shotgun (WGS) entry which is preliminary data.</text>
</comment>
<organism evidence="1 2">
    <name type="scientific">Portunus trituberculatus</name>
    <name type="common">Swimming crab</name>
    <name type="synonym">Neptunus trituberculatus</name>
    <dbReference type="NCBI Taxonomy" id="210409"/>
    <lineage>
        <taxon>Eukaryota</taxon>
        <taxon>Metazoa</taxon>
        <taxon>Ecdysozoa</taxon>
        <taxon>Arthropoda</taxon>
        <taxon>Crustacea</taxon>
        <taxon>Multicrustacea</taxon>
        <taxon>Malacostraca</taxon>
        <taxon>Eumalacostraca</taxon>
        <taxon>Eucarida</taxon>
        <taxon>Decapoda</taxon>
        <taxon>Pleocyemata</taxon>
        <taxon>Brachyura</taxon>
        <taxon>Eubrachyura</taxon>
        <taxon>Portunoidea</taxon>
        <taxon>Portunidae</taxon>
        <taxon>Portuninae</taxon>
        <taxon>Portunus</taxon>
    </lineage>
</organism>
<dbReference type="AlphaFoldDB" id="A0A5B7F7P8"/>
<proteinExistence type="predicted"/>
<keyword evidence="2" id="KW-1185">Reference proteome</keyword>
<dbReference type="EMBL" id="VSRR010004934">
    <property type="protein sequence ID" value="MPC41113.1"/>
    <property type="molecule type" value="Genomic_DNA"/>
</dbReference>
<name>A0A5B7F7P8_PORTR</name>
<protein>
    <submittedName>
        <fullName evidence="1">Uncharacterized protein</fullName>
    </submittedName>
</protein>
<evidence type="ECO:0000313" key="2">
    <source>
        <dbReference type="Proteomes" id="UP000324222"/>
    </source>
</evidence>
<reference evidence="1 2" key="1">
    <citation type="submission" date="2019-05" db="EMBL/GenBank/DDBJ databases">
        <title>Another draft genome of Portunus trituberculatus and its Hox gene families provides insights of decapod evolution.</title>
        <authorList>
            <person name="Jeong J.-H."/>
            <person name="Song I."/>
            <person name="Kim S."/>
            <person name="Choi T."/>
            <person name="Kim D."/>
            <person name="Ryu S."/>
            <person name="Kim W."/>
        </authorList>
    </citation>
    <scope>NUCLEOTIDE SEQUENCE [LARGE SCALE GENOMIC DNA]</scope>
    <source>
        <tissue evidence="1">Muscle</tissue>
    </source>
</reference>